<dbReference type="SUPFAM" id="SSF103473">
    <property type="entry name" value="MFS general substrate transporter"/>
    <property type="match status" value="1"/>
</dbReference>
<comment type="caution">
    <text evidence="7">The sequence shown here is derived from an EMBL/GenBank/DDBJ whole genome shotgun (WGS) entry which is preliminary data.</text>
</comment>
<keyword evidence="8" id="KW-1185">Reference proteome</keyword>
<feature type="transmembrane region" description="Helical" evidence="5">
    <location>
        <begin position="360"/>
        <end position="378"/>
    </location>
</feature>
<dbReference type="EMBL" id="QFYP01000001">
    <property type="protein sequence ID" value="RAK58441.1"/>
    <property type="molecule type" value="Genomic_DNA"/>
</dbReference>
<dbReference type="GO" id="GO:0005886">
    <property type="term" value="C:plasma membrane"/>
    <property type="evidence" value="ECO:0007669"/>
    <property type="project" value="TreeGrafter"/>
</dbReference>
<dbReference type="PANTHER" id="PTHR23501">
    <property type="entry name" value="MAJOR FACILITATOR SUPERFAMILY"/>
    <property type="match status" value="1"/>
</dbReference>
<feature type="transmembrane region" description="Helical" evidence="5">
    <location>
        <begin position="195"/>
        <end position="214"/>
    </location>
</feature>
<dbReference type="PANTHER" id="PTHR23501:SF1">
    <property type="entry name" value="TRANSPORT PROTEIN HSRA-RELATED"/>
    <property type="match status" value="1"/>
</dbReference>
<feature type="transmembrane region" description="Helical" evidence="5">
    <location>
        <begin position="132"/>
        <end position="153"/>
    </location>
</feature>
<feature type="transmembrane region" description="Helical" evidence="5">
    <location>
        <begin position="384"/>
        <end position="410"/>
    </location>
</feature>
<evidence type="ECO:0000256" key="4">
    <source>
        <dbReference type="ARBA" id="ARBA00023136"/>
    </source>
</evidence>
<dbReference type="Proteomes" id="UP000249842">
    <property type="component" value="Unassembled WGS sequence"/>
</dbReference>
<feature type="transmembrane region" description="Helical" evidence="5">
    <location>
        <begin position="107"/>
        <end position="126"/>
    </location>
</feature>
<comment type="subcellular location">
    <subcellularLocation>
        <location evidence="1">Membrane</location>
        <topology evidence="1">Multi-pass membrane protein</topology>
    </subcellularLocation>
</comment>
<evidence type="ECO:0000256" key="2">
    <source>
        <dbReference type="ARBA" id="ARBA00022692"/>
    </source>
</evidence>
<feature type="transmembrane region" description="Helical" evidence="5">
    <location>
        <begin position="226"/>
        <end position="245"/>
    </location>
</feature>
<dbReference type="InterPro" id="IPR020846">
    <property type="entry name" value="MFS_dom"/>
</dbReference>
<dbReference type="Gene3D" id="1.20.1250.20">
    <property type="entry name" value="MFS general substrate transporter like domains"/>
    <property type="match status" value="1"/>
</dbReference>
<dbReference type="Pfam" id="PF07690">
    <property type="entry name" value="MFS_1"/>
    <property type="match status" value="1"/>
</dbReference>
<dbReference type="Gene3D" id="1.20.1720.10">
    <property type="entry name" value="Multidrug resistance protein D"/>
    <property type="match status" value="1"/>
</dbReference>
<feature type="transmembrane region" description="Helical" evidence="5">
    <location>
        <begin position="79"/>
        <end position="100"/>
    </location>
</feature>
<evidence type="ECO:0000256" key="1">
    <source>
        <dbReference type="ARBA" id="ARBA00004141"/>
    </source>
</evidence>
<proteinExistence type="predicted"/>
<evidence type="ECO:0000313" key="8">
    <source>
        <dbReference type="Proteomes" id="UP000249842"/>
    </source>
</evidence>
<feature type="transmembrane region" description="Helical" evidence="5">
    <location>
        <begin position="165"/>
        <end position="189"/>
    </location>
</feature>
<keyword evidence="3 5" id="KW-1133">Transmembrane helix</keyword>
<gene>
    <name evidence="7" type="ORF">DJ021_00820</name>
</gene>
<dbReference type="OrthoDB" id="9812221at2"/>
<protein>
    <submittedName>
        <fullName evidence="7">MFS transporter</fullName>
    </submittedName>
</protein>
<dbReference type="AlphaFoldDB" id="A0A328AW85"/>
<evidence type="ECO:0000313" key="7">
    <source>
        <dbReference type="EMBL" id="RAK58441.1"/>
    </source>
</evidence>
<dbReference type="GO" id="GO:0022857">
    <property type="term" value="F:transmembrane transporter activity"/>
    <property type="evidence" value="ECO:0007669"/>
    <property type="project" value="InterPro"/>
</dbReference>
<keyword evidence="4 5" id="KW-0472">Membrane</keyword>
<name>A0A328AW85_9CAUL</name>
<keyword evidence="2 5" id="KW-0812">Transmembrane</keyword>
<dbReference type="PROSITE" id="PS50850">
    <property type="entry name" value="MFS"/>
    <property type="match status" value="1"/>
</dbReference>
<feature type="transmembrane region" description="Helical" evidence="5">
    <location>
        <begin position="456"/>
        <end position="480"/>
    </location>
</feature>
<accession>A0A328AW85</accession>
<dbReference type="InterPro" id="IPR011701">
    <property type="entry name" value="MFS"/>
</dbReference>
<dbReference type="PRINTS" id="PR01036">
    <property type="entry name" value="TCRTETB"/>
</dbReference>
<evidence type="ECO:0000256" key="3">
    <source>
        <dbReference type="ARBA" id="ARBA00022989"/>
    </source>
</evidence>
<feature type="transmembrane region" description="Helical" evidence="5">
    <location>
        <begin position="327"/>
        <end position="348"/>
    </location>
</feature>
<sequence length="496" mass="52359">MRRADTLAEELIEQPILDAAAVESIPAPAAAQAGAGRNWLVPAIIGSALMMQTLEATVISNALPTIARAMHEDPLRLNMAITMFLLASAVFLPVSGWVADKFGAKRVFMLSIVLFAVSSAACGFAQTLPELVVGRIFQGMAAAMMAPVGRLVLLRTTAKSELIGAMSVLTMPALLGPVIGPVLGGFIVTYFNWRWIFYINLPVALVGVLLVRAYVPNVKEQAVSPIDLVGIVLTGVGLASLIFGFENLGRSVLPPPAVAGLFAFSALSLGLYWRHARGNPHAILDLSIFRIRTFSASVTGGAFMRIAMGATPFLLAMLLQIGFGMSAFAAGLMTFISAAGALLMKTVAPPILRRFGFRKVLIVNAVIVGVSFMAYSLFKPSTPHWLIMIVLAVGGLFRSLQFTSLNGLAYADIGQDRMSRASTTSAMAQQVVQSVGIGLAAALIHILMLARGETHLTAGAVSPAFLIVGLVSLVSIAWFVPLPADAGDDMNGRGRA</sequence>
<evidence type="ECO:0000256" key="5">
    <source>
        <dbReference type="SAM" id="Phobius"/>
    </source>
</evidence>
<evidence type="ECO:0000259" key="6">
    <source>
        <dbReference type="PROSITE" id="PS50850"/>
    </source>
</evidence>
<feature type="domain" description="Major facilitator superfamily (MFS) profile" evidence="6">
    <location>
        <begin position="41"/>
        <end position="487"/>
    </location>
</feature>
<feature type="transmembrane region" description="Helical" evidence="5">
    <location>
        <begin position="294"/>
        <end position="321"/>
    </location>
</feature>
<dbReference type="RefSeq" id="WP_111455713.1">
    <property type="nucleotide sequence ID" value="NZ_QFYP01000001.1"/>
</dbReference>
<reference evidence="8" key="1">
    <citation type="submission" date="2018-05" db="EMBL/GenBank/DDBJ databases">
        <authorList>
            <person name="Li X."/>
        </authorList>
    </citation>
    <scope>NUCLEOTIDE SEQUENCE [LARGE SCALE GENOMIC DNA]</scope>
    <source>
        <strain evidence="8">HKS-05</strain>
    </source>
</reference>
<feature type="transmembrane region" description="Helical" evidence="5">
    <location>
        <begin position="431"/>
        <end position="450"/>
    </location>
</feature>
<dbReference type="InterPro" id="IPR036259">
    <property type="entry name" value="MFS_trans_sf"/>
</dbReference>
<organism evidence="7 8">
    <name type="scientific">Phenylobacterium hankyongense</name>
    <dbReference type="NCBI Taxonomy" id="1813876"/>
    <lineage>
        <taxon>Bacteria</taxon>
        <taxon>Pseudomonadati</taxon>
        <taxon>Pseudomonadota</taxon>
        <taxon>Alphaproteobacteria</taxon>
        <taxon>Caulobacterales</taxon>
        <taxon>Caulobacteraceae</taxon>
        <taxon>Phenylobacterium</taxon>
    </lineage>
</organism>
<feature type="transmembrane region" description="Helical" evidence="5">
    <location>
        <begin position="257"/>
        <end position="273"/>
    </location>
</feature>